<protein>
    <submittedName>
        <fullName evidence="1">Uncharacterized protein</fullName>
    </submittedName>
</protein>
<proteinExistence type="predicted"/>
<name>A0A6G6Y9B2_9SPHN</name>
<accession>A0A6G6Y9B2</accession>
<gene>
    <name evidence="1" type="ORF">G5C33_16190</name>
</gene>
<sequence length="180" mass="20400">MSDAEIRRFWRLSWLSALQAFADRDTQQRRWLDPKERNPSYSFVECMADYFDGAAYLGQEDAYRKRLEWGHLSKAEAHTVAGFHALADAYQAPCDEWDAATILADPAWQEVVASAEWAQQKLLPLLSGPDEIEALTQPPLWSEKDGSYYARLPGTAIIPAAREKRGLRAMLASIKLWLVG</sequence>
<reference evidence="1 2" key="1">
    <citation type="submission" date="2020-02" db="EMBL/GenBank/DDBJ databases">
        <authorList>
            <person name="Zheng R.K."/>
            <person name="Sun C.M."/>
        </authorList>
    </citation>
    <scope>NUCLEOTIDE SEQUENCE [LARGE SCALE GENOMIC DNA]</scope>
    <source>
        <strain evidence="2">zrk23</strain>
    </source>
</reference>
<dbReference type="Proteomes" id="UP000501568">
    <property type="component" value="Chromosome"/>
</dbReference>
<dbReference type="RefSeq" id="WP_165328093.1">
    <property type="nucleotide sequence ID" value="NZ_CP049109.1"/>
</dbReference>
<dbReference type="KEGG" id="spzr:G5C33_16190"/>
<organism evidence="1 2">
    <name type="scientific">Stakelama tenebrarum</name>
    <dbReference type="NCBI Taxonomy" id="2711215"/>
    <lineage>
        <taxon>Bacteria</taxon>
        <taxon>Pseudomonadati</taxon>
        <taxon>Pseudomonadota</taxon>
        <taxon>Alphaproteobacteria</taxon>
        <taxon>Sphingomonadales</taxon>
        <taxon>Sphingomonadaceae</taxon>
        <taxon>Stakelama</taxon>
    </lineage>
</organism>
<dbReference type="EMBL" id="CP049109">
    <property type="protein sequence ID" value="QIG81163.1"/>
    <property type="molecule type" value="Genomic_DNA"/>
</dbReference>
<evidence type="ECO:0000313" key="2">
    <source>
        <dbReference type="Proteomes" id="UP000501568"/>
    </source>
</evidence>
<keyword evidence="2" id="KW-1185">Reference proteome</keyword>
<dbReference type="AlphaFoldDB" id="A0A6G6Y9B2"/>
<evidence type="ECO:0000313" key="1">
    <source>
        <dbReference type="EMBL" id="QIG81163.1"/>
    </source>
</evidence>